<dbReference type="GO" id="GO:0005576">
    <property type="term" value="C:extracellular region"/>
    <property type="evidence" value="ECO:0007669"/>
    <property type="project" value="UniProtKB-SubCell"/>
</dbReference>
<comment type="subcellular location">
    <subcellularLocation>
        <location evidence="1">Secreted</location>
    </subcellularLocation>
</comment>
<proteinExistence type="predicted"/>
<gene>
    <name evidence="9" type="primary">gbpA</name>
    <name evidence="9" type="ORF">KOLFYP65_02439</name>
</gene>
<dbReference type="InterPro" id="IPR041029">
    <property type="entry name" value="GbpA_2"/>
</dbReference>
<dbReference type="PANTHER" id="PTHR34823">
    <property type="entry name" value="GLCNAC-BINDING PROTEIN A"/>
    <property type="match status" value="1"/>
</dbReference>
<feature type="region of interest" description="Disordered" evidence="5">
    <location>
        <begin position="56"/>
        <end position="84"/>
    </location>
</feature>
<feature type="chain" id="PRO_5026793796" evidence="6">
    <location>
        <begin position="22"/>
        <end position="484"/>
    </location>
</feature>
<dbReference type="CDD" id="cd21177">
    <property type="entry name" value="LPMO_AA10"/>
    <property type="match status" value="1"/>
</dbReference>
<dbReference type="AlphaFoldDB" id="A0A6N2Y1I0"/>
<feature type="domain" description="Chitin-binding type-4" evidence="7">
    <location>
        <begin position="22"/>
        <end position="187"/>
    </location>
</feature>
<dbReference type="RefSeq" id="WP_115240052.1">
    <property type="nucleotide sequence ID" value="NZ_CABGLK010000006.1"/>
</dbReference>
<dbReference type="Gene3D" id="3.30.70.2150">
    <property type="match status" value="1"/>
</dbReference>
<dbReference type="InterPro" id="IPR004302">
    <property type="entry name" value="Cellulose/chitin-bd_N"/>
</dbReference>
<dbReference type="FunFam" id="2.70.50.50:FF:000001">
    <property type="entry name" value="Chitin-binding protein"/>
    <property type="match status" value="1"/>
</dbReference>
<keyword evidence="2" id="KW-0964">Secreted</keyword>
<dbReference type="EMBL" id="CACRTM010000006">
    <property type="protein sequence ID" value="VYT59368.1"/>
    <property type="molecule type" value="Genomic_DNA"/>
</dbReference>
<feature type="signal peptide" evidence="6">
    <location>
        <begin position="1"/>
        <end position="21"/>
    </location>
</feature>
<name>A0A6N2Y1I0_KLEOX</name>
<evidence type="ECO:0000256" key="6">
    <source>
        <dbReference type="SAM" id="SignalP"/>
    </source>
</evidence>
<evidence type="ECO:0000256" key="3">
    <source>
        <dbReference type="ARBA" id="ARBA00022669"/>
    </source>
</evidence>
<evidence type="ECO:0000256" key="5">
    <source>
        <dbReference type="SAM" id="MobiDB-lite"/>
    </source>
</evidence>
<dbReference type="SUPFAM" id="SSF81296">
    <property type="entry name" value="E set domains"/>
    <property type="match status" value="1"/>
</dbReference>
<protein>
    <submittedName>
        <fullName evidence="9">GlcNAc-binding protein A</fullName>
    </submittedName>
</protein>
<dbReference type="NCBIfam" id="NF009690">
    <property type="entry name" value="PRK13211.1"/>
    <property type="match status" value="1"/>
</dbReference>
<evidence type="ECO:0000256" key="4">
    <source>
        <dbReference type="ARBA" id="ARBA00022729"/>
    </source>
</evidence>
<sequence length="484" mass="52483">MQLKKLSIYTATLLFTSSALAHGYVAFPPSRAYQCNTGKNSDCGSVQWEPQSVEQASGFPEGAMPPDGQLASAGKANFSQLDSQSPTRWAKSAIKSGENNFIWHHSAPHRTTNWRYYITKQNWDQNKPLTRSDFESKPFCQIDGNGMTPAIEVTHSCNVPERTGYQVIYAVWEIADTANSFYQAIDVDFGGTGDDAENGSLWTTQLTGQLSGKDLHAGDKVIAHFFNASGEVHSLQTELTIASEAQGKSSQWSYDLAEVINTAHHGSLRAGVKDGSGNINPIYGVNQVYAPQGSALQSVTLSYSESQEDDTAKESLSLSNVAATPIENGKATVTFNAAAKGEMHLIAIVSDHAGAEKGSLQQTIDNRSLPLSIPLTNVQAGHHMLRYSASNAQGAIISQGVINLMLEEKSEPTPAPAGNYDYTFPDNLKSYTAGTKVMQPKNGKVYQCRPFPYSGYCVQWSQHASQYEPGVGSDWAMAWTEVAQ</sequence>
<dbReference type="PANTHER" id="PTHR34823:SF1">
    <property type="entry name" value="CHITIN-BINDING TYPE-4 DOMAIN-CONTAINING PROTEIN"/>
    <property type="match status" value="1"/>
</dbReference>
<dbReference type="InterPro" id="IPR051024">
    <property type="entry name" value="GlcNAc_Chitin_IntDeg"/>
</dbReference>
<evidence type="ECO:0000256" key="2">
    <source>
        <dbReference type="ARBA" id="ARBA00022525"/>
    </source>
</evidence>
<evidence type="ECO:0000313" key="9">
    <source>
        <dbReference type="EMBL" id="VYT59368.1"/>
    </source>
</evidence>
<dbReference type="Gene3D" id="2.60.40.2550">
    <property type="match status" value="1"/>
</dbReference>
<dbReference type="Gene3D" id="2.70.50.50">
    <property type="entry name" value="chitin-binding protein cbp21"/>
    <property type="match status" value="1"/>
</dbReference>
<accession>A0A6N2Y1I0</accession>
<dbReference type="InterPro" id="IPR014756">
    <property type="entry name" value="Ig_E-set"/>
</dbReference>
<dbReference type="Pfam" id="PF18416">
    <property type="entry name" value="GbpA_2"/>
    <property type="match status" value="1"/>
</dbReference>
<evidence type="ECO:0000256" key="1">
    <source>
        <dbReference type="ARBA" id="ARBA00004613"/>
    </source>
</evidence>
<dbReference type="Pfam" id="PF03067">
    <property type="entry name" value="LPMO_10"/>
    <property type="match status" value="1"/>
</dbReference>
<organism evidence="9">
    <name type="scientific">Klebsiella oxytoca</name>
    <dbReference type="NCBI Taxonomy" id="571"/>
    <lineage>
        <taxon>Bacteria</taxon>
        <taxon>Pseudomonadati</taxon>
        <taxon>Pseudomonadota</taxon>
        <taxon>Gammaproteobacteria</taxon>
        <taxon>Enterobacterales</taxon>
        <taxon>Enterobacteriaceae</taxon>
        <taxon>Klebsiella/Raoultella group</taxon>
        <taxon>Klebsiella</taxon>
    </lineage>
</organism>
<keyword evidence="3" id="KW-0147">Chitin-binding</keyword>
<evidence type="ECO:0000259" key="8">
    <source>
        <dbReference type="Pfam" id="PF18416"/>
    </source>
</evidence>
<keyword evidence="4 6" id="KW-0732">Signal</keyword>
<evidence type="ECO:0000259" key="7">
    <source>
        <dbReference type="Pfam" id="PF03067"/>
    </source>
</evidence>
<dbReference type="GO" id="GO:0008061">
    <property type="term" value="F:chitin binding"/>
    <property type="evidence" value="ECO:0007669"/>
    <property type="project" value="UniProtKB-KW"/>
</dbReference>
<feature type="domain" description="N-acetylglucosamine binding protein A" evidence="8">
    <location>
        <begin position="209"/>
        <end position="301"/>
    </location>
</feature>
<reference evidence="9" key="1">
    <citation type="submission" date="2019-11" db="EMBL/GenBank/DDBJ databases">
        <authorList>
            <person name="Feng L."/>
        </authorList>
    </citation>
    <scope>NUCLEOTIDE SEQUENCE</scope>
    <source>
        <strain evidence="9">KOxytocaLFYP65</strain>
    </source>
</reference>